<dbReference type="SMART" id="SM00091">
    <property type="entry name" value="PAS"/>
    <property type="match status" value="1"/>
</dbReference>
<dbReference type="OrthoDB" id="71302at2759"/>
<dbReference type="PROSITE" id="PS50112">
    <property type="entry name" value="PAS"/>
    <property type="match status" value="1"/>
</dbReference>
<dbReference type="SUPFAM" id="SSF55785">
    <property type="entry name" value="PYP-like sensor domain (PAS domain)"/>
    <property type="match status" value="1"/>
</dbReference>
<dbReference type="CDD" id="cd00130">
    <property type="entry name" value="PAS"/>
    <property type="match status" value="1"/>
</dbReference>
<dbReference type="InterPro" id="IPR050933">
    <property type="entry name" value="Circadian_TF"/>
</dbReference>
<keyword evidence="3" id="KW-1185">Reference proteome</keyword>
<proteinExistence type="predicted"/>
<evidence type="ECO:0000259" key="1">
    <source>
        <dbReference type="PROSITE" id="PS50112"/>
    </source>
</evidence>
<feature type="domain" description="PAS" evidence="1">
    <location>
        <begin position="102"/>
        <end position="163"/>
    </location>
</feature>
<protein>
    <recommendedName>
        <fullName evidence="1">PAS domain-containing protein</fullName>
    </recommendedName>
</protein>
<dbReference type="InterPro" id="IPR035965">
    <property type="entry name" value="PAS-like_dom_sf"/>
</dbReference>
<comment type="caution">
    <text evidence="2">The sequence shown here is derived from an EMBL/GenBank/DDBJ whole genome shotgun (WGS) entry which is preliminary data.</text>
</comment>
<gene>
    <name evidence="2" type="primary">RvY_10701-1</name>
    <name evidence="2" type="synonym">RvY_10701.1</name>
    <name evidence="2" type="ORF">RvY_10701</name>
</gene>
<organism evidence="2 3">
    <name type="scientific">Ramazzottius varieornatus</name>
    <name type="common">Water bear</name>
    <name type="synonym">Tardigrade</name>
    <dbReference type="NCBI Taxonomy" id="947166"/>
    <lineage>
        <taxon>Eukaryota</taxon>
        <taxon>Metazoa</taxon>
        <taxon>Ecdysozoa</taxon>
        <taxon>Tardigrada</taxon>
        <taxon>Eutardigrada</taxon>
        <taxon>Parachela</taxon>
        <taxon>Hypsibioidea</taxon>
        <taxon>Ramazzottiidae</taxon>
        <taxon>Ramazzottius</taxon>
    </lineage>
</organism>
<dbReference type="STRING" id="947166.A0A1D1VJ11"/>
<dbReference type="Pfam" id="PF14598">
    <property type="entry name" value="PAS_11"/>
    <property type="match status" value="1"/>
</dbReference>
<accession>A0A1D1VJ11</accession>
<dbReference type="AlphaFoldDB" id="A0A1D1VJ11"/>
<sequence>MICEHLEKISSVSTHSKELVTFVCRMRRSLWLTTGNTSDSHGPYAKATLVGTIKLSMQANGSSSGFASVHDLSVRQNVFVALAQPLAELNVPRFLVASEPVDFFYRLTTQAKFIVVEEEFANILGYSVEDLIGRSLYEICHTEELAIIANSHRHLLHPSLESEPDVVERHRFLTRSNNIILARTMWQASRNPMSGFIEAILVRSTIIDERHVSGDTVPRFPVSRPPRCTEPIPQFRTELSTQHAVTEIPPDILQRPQHWHIRSSRLTRLSTSPTA</sequence>
<dbReference type="PANTHER" id="PTHR23042">
    <property type="entry name" value="CIRCADIAN PROTEIN CLOCK/ARNT/BMAL/PAS"/>
    <property type="match status" value="1"/>
</dbReference>
<dbReference type="InterPro" id="IPR000014">
    <property type="entry name" value="PAS"/>
</dbReference>
<name>A0A1D1VJ11_RAMVA</name>
<dbReference type="EMBL" id="BDGG01000005">
    <property type="protein sequence ID" value="GAU99747.1"/>
    <property type="molecule type" value="Genomic_DNA"/>
</dbReference>
<evidence type="ECO:0000313" key="3">
    <source>
        <dbReference type="Proteomes" id="UP000186922"/>
    </source>
</evidence>
<evidence type="ECO:0000313" key="2">
    <source>
        <dbReference type="EMBL" id="GAU99747.1"/>
    </source>
</evidence>
<reference evidence="2 3" key="1">
    <citation type="journal article" date="2016" name="Nat. Commun.">
        <title>Extremotolerant tardigrade genome and improved radiotolerance of human cultured cells by tardigrade-unique protein.</title>
        <authorList>
            <person name="Hashimoto T."/>
            <person name="Horikawa D.D."/>
            <person name="Saito Y."/>
            <person name="Kuwahara H."/>
            <person name="Kozuka-Hata H."/>
            <person name="Shin-I T."/>
            <person name="Minakuchi Y."/>
            <person name="Ohishi K."/>
            <person name="Motoyama A."/>
            <person name="Aizu T."/>
            <person name="Enomoto A."/>
            <person name="Kondo K."/>
            <person name="Tanaka S."/>
            <person name="Hara Y."/>
            <person name="Koshikawa S."/>
            <person name="Sagara H."/>
            <person name="Miura T."/>
            <person name="Yokobori S."/>
            <person name="Miyagawa K."/>
            <person name="Suzuki Y."/>
            <person name="Kubo T."/>
            <person name="Oyama M."/>
            <person name="Kohara Y."/>
            <person name="Fujiyama A."/>
            <person name="Arakawa K."/>
            <person name="Katayama T."/>
            <person name="Toyoda A."/>
            <person name="Kunieda T."/>
        </authorList>
    </citation>
    <scope>NUCLEOTIDE SEQUENCE [LARGE SCALE GENOMIC DNA]</scope>
    <source>
        <strain evidence="2 3">YOKOZUNA-1</strain>
    </source>
</reference>
<dbReference type="Gene3D" id="3.30.450.20">
    <property type="entry name" value="PAS domain"/>
    <property type="match status" value="1"/>
</dbReference>
<dbReference type="Proteomes" id="UP000186922">
    <property type="component" value="Unassembled WGS sequence"/>
</dbReference>